<dbReference type="EMBL" id="JACMYH010000005">
    <property type="protein sequence ID" value="MBC2680156.1"/>
    <property type="molecule type" value="Genomic_DNA"/>
</dbReference>
<evidence type="ECO:0000256" key="5">
    <source>
        <dbReference type="ARBA" id="ARBA00023251"/>
    </source>
</evidence>
<dbReference type="GO" id="GO:0017001">
    <property type="term" value="P:antibiotic catabolic process"/>
    <property type="evidence" value="ECO:0007669"/>
    <property type="project" value="InterPro"/>
</dbReference>
<keyword evidence="7" id="KW-0732">Signal</keyword>
<gene>
    <name evidence="9" type="ORF">H7993_17295</name>
</gene>
<evidence type="ECO:0000256" key="2">
    <source>
        <dbReference type="ARBA" id="ARBA00007840"/>
    </source>
</evidence>
<evidence type="ECO:0000256" key="4">
    <source>
        <dbReference type="ARBA" id="ARBA00022801"/>
    </source>
</evidence>
<dbReference type="InterPro" id="IPR001586">
    <property type="entry name" value="Beta-lactam_class-C_AS"/>
</dbReference>
<dbReference type="InterPro" id="IPR012338">
    <property type="entry name" value="Beta-lactam/transpept-like"/>
</dbReference>
<dbReference type="PANTHER" id="PTHR46825:SF8">
    <property type="entry name" value="BETA-LACTAMASE-RELATED"/>
    <property type="match status" value="1"/>
</dbReference>
<dbReference type="PROSITE" id="PS00336">
    <property type="entry name" value="BETA_LACTAMASE_C"/>
    <property type="match status" value="1"/>
</dbReference>
<evidence type="ECO:0000256" key="6">
    <source>
        <dbReference type="RuleBase" id="RU361140"/>
    </source>
</evidence>
<evidence type="ECO:0000313" key="10">
    <source>
        <dbReference type="Proteomes" id="UP000546173"/>
    </source>
</evidence>
<dbReference type="Pfam" id="PF00144">
    <property type="entry name" value="Beta-lactamase"/>
    <property type="match status" value="1"/>
</dbReference>
<reference evidence="9 10" key="1">
    <citation type="submission" date="2020-08" db="EMBL/GenBank/DDBJ databases">
        <title>Pseudomonas sp. nov.</title>
        <authorList>
            <person name="Gieschler S."/>
            <person name="Fiedler G."/>
            <person name="Brinks E."/>
            <person name="Boehnlein C."/>
            <person name="Franz C.M.A.P."/>
            <person name="Kabisch J."/>
        </authorList>
    </citation>
    <scope>NUCLEOTIDE SEQUENCE [LARGE SCALE GENOMIC DNA]</scope>
    <source>
        <strain evidence="9 10">MBT-2</strain>
    </source>
</reference>
<dbReference type="GO" id="GO:0046677">
    <property type="term" value="P:response to antibiotic"/>
    <property type="evidence" value="ECO:0007669"/>
    <property type="project" value="UniProtKB-UniRule"/>
</dbReference>
<sequence>MRRSGTAMVIAGFLAFTTVWAGDSAHAEEPAVESLVKARAASLMAQYNIPGMAIAITDGRQQLFFTYGLASRETKAPVTADTLFELGSISKTFTATLATYAQANRQLSLSDHPGQYLPTLRGTPLDQASLADLGTHSAGGFPLQLPDDIQNAAQLMTYFRDWQPTYAPGTQRSYANPSIGLLGMIAATSMKMSFGQAMHDRLLPGLGLAHTYLDVPTAQLPLYAQGYDKNDKLVRLNPAVLAEEAYGFKSSARDMLHYVQAQMGAVALPAKLREALDATQRGYFRVGGMTQALIWEQYAYPVALDTLVQGNSNAVALTTQPTSPLRHLDKVWVNKTGSTNGFGGYVAFVPSRGIGVVVLANKNYPNEARVRFAHELVQALDQRLDK</sequence>
<organism evidence="9 10">
    <name type="scientific">Pseudomonas baltica</name>
    <dbReference type="NCBI Taxonomy" id="2762576"/>
    <lineage>
        <taxon>Bacteria</taxon>
        <taxon>Pseudomonadati</taxon>
        <taxon>Pseudomonadota</taxon>
        <taxon>Gammaproteobacteria</taxon>
        <taxon>Pseudomonadales</taxon>
        <taxon>Pseudomonadaceae</taxon>
        <taxon>Pseudomonas</taxon>
    </lineage>
</organism>
<keyword evidence="10" id="KW-1185">Reference proteome</keyword>
<name>A0A7X1G8L6_9PSED</name>
<feature type="signal peptide" evidence="7">
    <location>
        <begin position="1"/>
        <end position="21"/>
    </location>
</feature>
<dbReference type="Proteomes" id="UP000546173">
    <property type="component" value="Unassembled WGS sequence"/>
</dbReference>
<dbReference type="InterPro" id="IPR050491">
    <property type="entry name" value="AmpC-like"/>
</dbReference>
<evidence type="ECO:0000313" key="9">
    <source>
        <dbReference type="EMBL" id="MBC2680156.1"/>
    </source>
</evidence>
<dbReference type="PANTHER" id="PTHR46825">
    <property type="entry name" value="D-ALANYL-D-ALANINE-CARBOXYPEPTIDASE/ENDOPEPTIDASE AMPH"/>
    <property type="match status" value="1"/>
</dbReference>
<proteinExistence type="inferred from homology"/>
<comment type="similarity">
    <text evidence="2 6">Belongs to the class-C beta-lactamase family.</text>
</comment>
<comment type="catalytic activity">
    <reaction evidence="1 6">
        <text>a beta-lactam + H2O = a substituted beta-amino acid</text>
        <dbReference type="Rhea" id="RHEA:20401"/>
        <dbReference type="ChEBI" id="CHEBI:15377"/>
        <dbReference type="ChEBI" id="CHEBI:35627"/>
        <dbReference type="ChEBI" id="CHEBI:140347"/>
        <dbReference type="EC" id="3.5.2.6"/>
    </reaction>
</comment>
<dbReference type="InterPro" id="IPR058136">
    <property type="entry name" value="AmpC"/>
</dbReference>
<evidence type="ECO:0000256" key="1">
    <source>
        <dbReference type="ARBA" id="ARBA00001526"/>
    </source>
</evidence>
<dbReference type="InterPro" id="IPR001466">
    <property type="entry name" value="Beta-lactam-related"/>
</dbReference>
<dbReference type="GO" id="GO:0008800">
    <property type="term" value="F:beta-lactamase activity"/>
    <property type="evidence" value="ECO:0007669"/>
    <property type="project" value="UniProtKB-UniRule"/>
</dbReference>
<dbReference type="AlphaFoldDB" id="A0A7X1G8L6"/>
<dbReference type="Gene3D" id="3.40.710.10">
    <property type="entry name" value="DD-peptidase/beta-lactamase superfamily"/>
    <property type="match status" value="1"/>
</dbReference>
<dbReference type="SUPFAM" id="SSF56601">
    <property type="entry name" value="beta-lactamase/transpeptidase-like"/>
    <property type="match status" value="1"/>
</dbReference>
<protein>
    <recommendedName>
        <fullName evidence="3 6">Beta-lactamase</fullName>
        <ecNumber evidence="3 6">3.5.2.6</ecNumber>
    </recommendedName>
</protein>
<feature type="domain" description="Beta-lactamase-related" evidence="8">
    <location>
        <begin position="38"/>
        <end position="370"/>
    </location>
</feature>
<evidence type="ECO:0000256" key="7">
    <source>
        <dbReference type="SAM" id="SignalP"/>
    </source>
</evidence>
<comment type="caution">
    <text evidence="9">The sequence shown here is derived from an EMBL/GenBank/DDBJ whole genome shotgun (WGS) entry which is preliminary data.</text>
</comment>
<accession>A0A7X1G8L6</accession>
<evidence type="ECO:0000256" key="3">
    <source>
        <dbReference type="ARBA" id="ARBA00012865"/>
    </source>
</evidence>
<feature type="chain" id="PRO_5030529899" description="Beta-lactamase" evidence="7">
    <location>
        <begin position="22"/>
        <end position="386"/>
    </location>
</feature>
<dbReference type="EC" id="3.5.2.6" evidence="3 6"/>
<keyword evidence="5 6" id="KW-0046">Antibiotic resistance</keyword>
<keyword evidence="4 6" id="KW-0378">Hydrolase</keyword>
<dbReference type="NCBIfam" id="NF033085">
    <property type="entry name" value="bla_class_C"/>
    <property type="match status" value="1"/>
</dbReference>
<evidence type="ECO:0000259" key="8">
    <source>
        <dbReference type="Pfam" id="PF00144"/>
    </source>
</evidence>
<dbReference type="GO" id="GO:0030288">
    <property type="term" value="C:outer membrane-bounded periplasmic space"/>
    <property type="evidence" value="ECO:0007669"/>
    <property type="project" value="InterPro"/>
</dbReference>